<dbReference type="RefSeq" id="XP_066925374.1">
    <property type="nucleotide sequence ID" value="XM_067069273.1"/>
</dbReference>
<evidence type="ECO:0000256" key="2">
    <source>
        <dbReference type="ARBA" id="ARBA00004186"/>
    </source>
</evidence>
<dbReference type="GeneID" id="136812748"/>
<dbReference type="Proteomes" id="UP000594262">
    <property type="component" value="Unplaced"/>
</dbReference>
<dbReference type="Pfam" id="PF00659">
    <property type="entry name" value="POLO_box"/>
    <property type="match status" value="2"/>
</dbReference>
<organism evidence="25 26">
    <name type="scientific">Clytia hemisphaerica</name>
    <dbReference type="NCBI Taxonomy" id="252671"/>
    <lineage>
        <taxon>Eukaryota</taxon>
        <taxon>Metazoa</taxon>
        <taxon>Cnidaria</taxon>
        <taxon>Hydrozoa</taxon>
        <taxon>Hydroidolina</taxon>
        <taxon>Leptothecata</taxon>
        <taxon>Obeliida</taxon>
        <taxon>Clytiidae</taxon>
        <taxon>Clytia</taxon>
    </lineage>
</organism>
<evidence type="ECO:0000256" key="13">
    <source>
        <dbReference type="ARBA" id="ARBA00022777"/>
    </source>
</evidence>
<keyword evidence="26" id="KW-1185">Reference proteome</keyword>
<dbReference type="PROSITE" id="PS50078">
    <property type="entry name" value="POLO_BOX"/>
    <property type="match status" value="2"/>
</dbReference>
<evidence type="ECO:0000256" key="11">
    <source>
        <dbReference type="ARBA" id="ARBA00022741"/>
    </source>
</evidence>
<name>A0A7M5WS89_9CNID</name>
<dbReference type="GO" id="GO:0004674">
    <property type="term" value="F:protein serine/threonine kinase activity"/>
    <property type="evidence" value="ECO:0007669"/>
    <property type="project" value="UniProtKB-KW"/>
</dbReference>
<comment type="catalytic activity">
    <reaction evidence="18 21">
        <text>L-threonyl-[protein] + ATP = O-phospho-L-threonyl-[protein] + ADP + H(+)</text>
        <dbReference type="Rhea" id="RHEA:46608"/>
        <dbReference type="Rhea" id="RHEA-COMP:11060"/>
        <dbReference type="Rhea" id="RHEA-COMP:11605"/>
        <dbReference type="ChEBI" id="CHEBI:15378"/>
        <dbReference type="ChEBI" id="CHEBI:30013"/>
        <dbReference type="ChEBI" id="CHEBI:30616"/>
        <dbReference type="ChEBI" id="CHEBI:61977"/>
        <dbReference type="ChEBI" id="CHEBI:456216"/>
        <dbReference type="EC" id="2.7.11.21"/>
    </reaction>
</comment>
<evidence type="ECO:0000256" key="8">
    <source>
        <dbReference type="ARBA" id="ARBA00022618"/>
    </source>
</evidence>
<feature type="binding site" evidence="20">
    <location>
        <position position="81"/>
    </location>
    <ligand>
        <name>ATP</name>
        <dbReference type="ChEBI" id="CHEBI:30616"/>
    </ligand>
</feature>
<dbReference type="GO" id="GO:0051301">
    <property type="term" value="P:cell division"/>
    <property type="evidence" value="ECO:0007669"/>
    <property type="project" value="UniProtKB-KW"/>
</dbReference>
<evidence type="ECO:0000256" key="18">
    <source>
        <dbReference type="ARBA" id="ARBA00047802"/>
    </source>
</evidence>
<dbReference type="InterPro" id="IPR036947">
    <property type="entry name" value="POLO_box_dom_sf"/>
</dbReference>
<evidence type="ECO:0000259" key="24">
    <source>
        <dbReference type="PROSITE" id="PS50078"/>
    </source>
</evidence>
<dbReference type="PANTHER" id="PTHR24345:SF93">
    <property type="entry name" value="SERINE_THREONINE-PROTEIN KINASE PLK1"/>
    <property type="match status" value="1"/>
</dbReference>
<evidence type="ECO:0000256" key="20">
    <source>
        <dbReference type="PROSITE-ProRule" id="PRU10141"/>
    </source>
</evidence>
<feature type="region of interest" description="Disordered" evidence="22">
    <location>
        <begin position="1"/>
        <end position="37"/>
    </location>
</feature>
<evidence type="ECO:0000256" key="15">
    <source>
        <dbReference type="ARBA" id="ARBA00023212"/>
    </source>
</evidence>
<keyword evidence="6 21" id="KW-0723">Serine/threonine-protein kinase</keyword>
<dbReference type="GO" id="GO:0000922">
    <property type="term" value="C:spindle pole"/>
    <property type="evidence" value="ECO:0007669"/>
    <property type="project" value="TreeGrafter"/>
</dbReference>
<dbReference type="GO" id="GO:0030496">
    <property type="term" value="C:midbody"/>
    <property type="evidence" value="ECO:0007669"/>
    <property type="project" value="UniProtKB-SubCell"/>
</dbReference>
<dbReference type="InterPro" id="IPR011009">
    <property type="entry name" value="Kinase-like_dom_sf"/>
</dbReference>
<evidence type="ECO:0000313" key="25">
    <source>
        <dbReference type="EnsemblMetazoa" id="CLYHEMP009260.1"/>
    </source>
</evidence>
<keyword evidence="16" id="KW-0539">Nucleus</keyword>
<keyword evidence="10" id="KW-0677">Repeat</keyword>
<evidence type="ECO:0000259" key="23">
    <source>
        <dbReference type="PROSITE" id="PS50011"/>
    </source>
</evidence>
<evidence type="ECO:0000256" key="10">
    <source>
        <dbReference type="ARBA" id="ARBA00022737"/>
    </source>
</evidence>
<evidence type="ECO:0000256" key="19">
    <source>
        <dbReference type="ARBA" id="ARBA00048347"/>
    </source>
</evidence>
<comment type="subcellular location">
    <subcellularLocation>
        <location evidence="4">Cytoplasm</location>
        <location evidence="4">Cytoskeleton</location>
        <location evidence="4">Microtubule organizing center</location>
        <location evidence="4">Centrosome</location>
    </subcellularLocation>
    <subcellularLocation>
        <location evidence="2">Cytoplasm</location>
        <location evidence="2">Cytoskeleton</location>
        <location evidence="2">Spindle</location>
    </subcellularLocation>
    <subcellularLocation>
        <location evidence="3">Midbody</location>
    </subcellularLocation>
    <subcellularLocation>
        <location evidence="1">Nucleus</location>
    </subcellularLocation>
</comment>
<feature type="compositionally biased region" description="Basic and acidic residues" evidence="22">
    <location>
        <begin position="335"/>
        <end position="345"/>
    </location>
</feature>
<dbReference type="EnsemblMetazoa" id="CLYHEMT009260.1">
    <property type="protein sequence ID" value="CLYHEMP009260.1"/>
    <property type="gene ID" value="CLYHEMG009260"/>
</dbReference>
<dbReference type="PROSITE" id="PS00108">
    <property type="entry name" value="PROTEIN_KINASE_ST"/>
    <property type="match status" value="1"/>
</dbReference>
<dbReference type="SUPFAM" id="SSF82615">
    <property type="entry name" value="Polo-box domain"/>
    <property type="match status" value="2"/>
</dbReference>
<keyword evidence="11 20" id="KW-0547">Nucleotide-binding</keyword>
<dbReference type="AlphaFoldDB" id="A0A7M5WS89"/>
<dbReference type="Gene3D" id="1.10.510.10">
    <property type="entry name" value="Transferase(Phosphotransferase) domain 1"/>
    <property type="match status" value="1"/>
</dbReference>
<evidence type="ECO:0000256" key="6">
    <source>
        <dbReference type="ARBA" id="ARBA00022527"/>
    </source>
</evidence>
<feature type="domain" description="Protein kinase" evidence="23">
    <location>
        <begin position="52"/>
        <end position="304"/>
    </location>
</feature>
<sequence>MMHKARDQAGREKYGSKKLEKPKITTLPPDKVPKEDPELADEILDKTTGIKYKRGRFLGKGGFAKCYEMTNMETKVLYAGKIVPKSLLTKSHQRDKMAQEIQIHRELKYKHVVGFVSYFEDPHYVYIILELCRKRSMMELHKRRKALTEPEVRFYMKQIVDACIFLHNKHIIHRDLKLGNLFLNDDFQVKIGDYGLATRVDFDGERKKTLCGTPNYIAPEVLYKKGHSFEVDVWSVGCILYTLLVGKPPFETTSLKETYHRIKKNEYYIPARVPQSAQMLIIKMLRPDPCTRPTMKEVRADRFFEEGYTPSSLPNSCLTMAPRFKESQHQTSTTTDRRPLGEANRDLKLLSSIPESKMAAEKNNVSRAVFVKDGMGHELEEDVDNVEDDGKDFYLSSLHKILLKTIQSKPSDKEAHNFGEAEDPALTPVTWISKWVDYSDKYGIGYNLSDGSVGVLFNDATRLLMNENEKNMQYIDKHNHESFFTIDKTPEKLNKKKTLLEYFHNYMSENLLKAGSGVTPQPQDSARLPFLRAWFRTREAIVLHLNIGILQINFFQDHTKVIICPKMEAVTYIDQDRNFNTYKLSAIEEYGCKFEIFTRLKYAKTMVERLQRKLSGDDQK</sequence>
<keyword evidence="7" id="KW-0597">Phosphoprotein</keyword>
<dbReference type="FunFam" id="3.30.1120.30:FF:000003">
    <property type="entry name" value="Serine/threonine-protein kinase PLK"/>
    <property type="match status" value="1"/>
</dbReference>
<dbReference type="InterPro" id="IPR017441">
    <property type="entry name" value="Protein_kinase_ATP_BS"/>
</dbReference>
<dbReference type="FunFam" id="3.30.200.20:FF:000284">
    <property type="entry name" value="Serine/threonine-protein kinase PLK"/>
    <property type="match status" value="1"/>
</dbReference>
<feature type="domain" description="POLO box" evidence="24">
    <location>
        <begin position="431"/>
        <end position="509"/>
    </location>
</feature>
<evidence type="ECO:0000256" key="7">
    <source>
        <dbReference type="ARBA" id="ARBA00022553"/>
    </source>
</evidence>
<dbReference type="PROSITE" id="PS50011">
    <property type="entry name" value="PROTEIN_KINASE_DOM"/>
    <property type="match status" value="1"/>
</dbReference>
<evidence type="ECO:0000256" key="21">
    <source>
        <dbReference type="RuleBase" id="RU361162"/>
    </source>
</evidence>
<keyword evidence="17" id="KW-0131">Cell cycle</keyword>
<dbReference type="GO" id="GO:0005634">
    <property type="term" value="C:nucleus"/>
    <property type="evidence" value="ECO:0007669"/>
    <property type="project" value="UniProtKB-SubCell"/>
</dbReference>
<dbReference type="InterPro" id="IPR033701">
    <property type="entry name" value="POLO_box_1"/>
</dbReference>
<evidence type="ECO:0000256" key="17">
    <source>
        <dbReference type="ARBA" id="ARBA00023306"/>
    </source>
</evidence>
<keyword evidence="12" id="KW-0498">Mitosis</keyword>
<evidence type="ECO:0000256" key="3">
    <source>
        <dbReference type="ARBA" id="ARBA00004214"/>
    </source>
</evidence>
<evidence type="ECO:0000313" key="26">
    <source>
        <dbReference type="Proteomes" id="UP000594262"/>
    </source>
</evidence>
<dbReference type="GO" id="GO:0005737">
    <property type="term" value="C:cytoplasm"/>
    <property type="evidence" value="ECO:0007669"/>
    <property type="project" value="TreeGrafter"/>
</dbReference>
<evidence type="ECO:0000256" key="1">
    <source>
        <dbReference type="ARBA" id="ARBA00004123"/>
    </source>
</evidence>
<dbReference type="GO" id="GO:0005813">
    <property type="term" value="C:centrosome"/>
    <property type="evidence" value="ECO:0007669"/>
    <property type="project" value="UniProtKB-SubCell"/>
</dbReference>
<proteinExistence type="inferred from homology"/>
<dbReference type="GO" id="GO:0005524">
    <property type="term" value="F:ATP binding"/>
    <property type="evidence" value="ECO:0007669"/>
    <property type="project" value="UniProtKB-UniRule"/>
</dbReference>
<dbReference type="Gene3D" id="3.30.1120.30">
    <property type="entry name" value="POLO box domain"/>
    <property type="match status" value="2"/>
</dbReference>
<dbReference type="FunFam" id="1.10.510.10:FF:000727">
    <property type="entry name" value="Serine/threonine-protein kinase PLK"/>
    <property type="match status" value="1"/>
</dbReference>
<dbReference type="Gene3D" id="3.30.200.20">
    <property type="entry name" value="Phosphorylase Kinase, domain 1"/>
    <property type="match status" value="1"/>
</dbReference>
<comment type="similarity">
    <text evidence="21">Belongs to the protein kinase superfamily. Ser/Thr protein kinase family. CDC5/Polo subfamily.</text>
</comment>
<feature type="compositionally biased region" description="Basic and acidic residues" evidence="22">
    <location>
        <begin position="1"/>
        <end position="23"/>
    </location>
</feature>
<protein>
    <recommendedName>
        <fullName evidence="21">Serine/threonine-protein kinase PLK</fullName>
        <ecNumber evidence="21">2.7.11.21</ecNumber>
    </recommendedName>
    <alternativeName>
        <fullName evidence="21">Polo-like kinase</fullName>
    </alternativeName>
</protein>
<dbReference type="PANTHER" id="PTHR24345">
    <property type="entry name" value="SERINE/THREONINE-PROTEIN KINASE PLK"/>
    <property type="match status" value="1"/>
</dbReference>
<dbReference type="GO" id="GO:0007052">
    <property type="term" value="P:mitotic spindle organization"/>
    <property type="evidence" value="ECO:0007669"/>
    <property type="project" value="TreeGrafter"/>
</dbReference>
<evidence type="ECO:0000256" key="5">
    <source>
        <dbReference type="ARBA" id="ARBA00022490"/>
    </source>
</evidence>
<keyword evidence="9 21" id="KW-0808">Transferase</keyword>
<dbReference type="CDD" id="cd14099">
    <property type="entry name" value="STKc_PLK"/>
    <property type="match status" value="1"/>
</dbReference>
<dbReference type="GO" id="GO:0000776">
    <property type="term" value="C:kinetochore"/>
    <property type="evidence" value="ECO:0007669"/>
    <property type="project" value="TreeGrafter"/>
</dbReference>
<accession>A0A7M5WS89</accession>
<keyword evidence="15" id="KW-0206">Cytoskeleton</keyword>
<evidence type="ECO:0000256" key="16">
    <source>
        <dbReference type="ARBA" id="ARBA00023242"/>
    </source>
</evidence>
<evidence type="ECO:0000256" key="9">
    <source>
        <dbReference type="ARBA" id="ARBA00022679"/>
    </source>
</evidence>
<dbReference type="InterPro" id="IPR000719">
    <property type="entry name" value="Prot_kinase_dom"/>
</dbReference>
<keyword evidence="14 20" id="KW-0067">ATP-binding</keyword>
<dbReference type="OrthoDB" id="408964at2759"/>
<evidence type="ECO:0000256" key="4">
    <source>
        <dbReference type="ARBA" id="ARBA00004300"/>
    </source>
</evidence>
<dbReference type="SUPFAM" id="SSF56112">
    <property type="entry name" value="Protein kinase-like (PK-like)"/>
    <property type="match status" value="1"/>
</dbReference>
<feature type="region of interest" description="Disordered" evidence="22">
    <location>
        <begin position="323"/>
        <end position="345"/>
    </location>
</feature>
<dbReference type="Pfam" id="PF00069">
    <property type="entry name" value="Pkinase"/>
    <property type="match status" value="1"/>
</dbReference>
<evidence type="ECO:0000256" key="22">
    <source>
        <dbReference type="SAM" id="MobiDB-lite"/>
    </source>
</evidence>
<dbReference type="InterPro" id="IPR033695">
    <property type="entry name" value="POLO_box_2"/>
</dbReference>
<dbReference type="InterPro" id="IPR000959">
    <property type="entry name" value="POLO_box_dom"/>
</dbReference>
<dbReference type="InterPro" id="IPR008271">
    <property type="entry name" value="Ser/Thr_kinase_AS"/>
</dbReference>
<dbReference type="EC" id="2.7.11.21" evidence="21"/>
<dbReference type="PROSITE" id="PS00107">
    <property type="entry name" value="PROTEIN_KINASE_ATP"/>
    <property type="match status" value="1"/>
</dbReference>
<keyword evidence="8" id="KW-0132">Cell division</keyword>
<comment type="catalytic activity">
    <reaction evidence="19">
        <text>L-seryl-[protein] + ATP = O-phospho-L-seryl-[protein] + ADP + H(+)</text>
        <dbReference type="Rhea" id="RHEA:17989"/>
        <dbReference type="Rhea" id="RHEA-COMP:9863"/>
        <dbReference type="Rhea" id="RHEA-COMP:11604"/>
        <dbReference type="ChEBI" id="CHEBI:15378"/>
        <dbReference type="ChEBI" id="CHEBI:29999"/>
        <dbReference type="ChEBI" id="CHEBI:30616"/>
        <dbReference type="ChEBI" id="CHEBI:83421"/>
        <dbReference type="ChEBI" id="CHEBI:456216"/>
        <dbReference type="EC" id="2.7.11.21"/>
    </reaction>
</comment>
<evidence type="ECO:0000256" key="14">
    <source>
        <dbReference type="ARBA" id="ARBA00022840"/>
    </source>
</evidence>
<keyword evidence="13 21" id="KW-0418">Kinase</keyword>
<dbReference type="CDD" id="cd13118">
    <property type="entry name" value="POLO_box_1"/>
    <property type="match status" value="1"/>
</dbReference>
<dbReference type="CDD" id="cd13117">
    <property type="entry name" value="POLO_box_2"/>
    <property type="match status" value="1"/>
</dbReference>
<feature type="domain" description="POLO box" evidence="24">
    <location>
        <begin position="530"/>
        <end position="612"/>
    </location>
</feature>
<keyword evidence="5" id="KW-0963">Cytoplasm</keyword>
<evidence type="ECO:0000256" key="12">
    <source>
        <dbReference type="ARBA" id="ARBA00022776"/>
    </source>
</evidence>
<reference evidence="25" key="1">
    <citation type="submission" date="2021-01" db="UniProtKB">
        <authorList>
            <consortium name="EnsemblMetazoa"/>
        </authorList>
    </citation>
    <scope>IDENTIFICATION</scope>
</reference>
<dbReference type="SMART" id="SM00220">
    <property type="entry name" value="S_TKc"/>
    <property type="match status" value="1"/>
</dbReference>